<name>A0ABT9UU79_9FIRM</name>
<protein>
    <submittedName>
        <fullName evidence="2">Nucleic acid-binding Zn-ribbon protein</fullName>
    </submittedName>
</protein>
<keyword evidence="1" id="KW-1133">Transmembrane helix</keyword>
<dbReference type="Proteomes" id="UP001228504">
    <property type="component" value="Unassembled WGS sequence"/>
</dbReference>
<accession>A0ABT9UU79</accession>
<dbReference type="RefSeq" id="WP_307485925.1">
    <property type="nucleotide sequence ID" value="NZ_JAUSUF010000005.1"/>
</dbReference>
<comment type="caution">
    <text evidence="2">The sequence shown here is derived from an EMBL/GenBank/DDBJ whole genome shotgun (WGS) entry which is preliminary data.</text>
</comment>
<gene>
    <name evidence="2" type="ORF">J2S18_001809</name>
</gene>
<feature type="transmembrane region" description="Helical" evidence="1">
    <location>
        <begin position="21"/>
        <end position="39"/>
    </location>
</feature>
<reference evidence="2 3" key="1">
    <citation type="submission" date="2023-07" db="EMBL/GenBank/DDBJ databases">
        <title>Genomic Encyclopedia of Type Strains, Phase IV (KMG-IV): sequencing the most valuable type-strain genomes for metagenomic binning, comparative biology and taxonomic classification.</title>
        <authorList>
            <person name="Goeker M."/>
        </authorList>
    </citation>
    <scope>NUCLEOTIDE SEQUENCE [LARGE SCALE GENOMIC DNA]</scope>
    <source>
        <strain evidence="2 3">DSM 20694</strain>
    </source>
</reference>
<keyword evidence="3" id="KW-1185">Reference proteome</keyword>
<evidence type="ECO:0000256" key="1">
    <source>
        <dbReference type="SAM" id="Phobius"/>
    </source>
</evidence>
<organism evidence="2 3">
    <name type="scientific">Eubacterium multiforme</name>
    <dbReference type="NCBI Taxonomy" id="83339"/>
    <lineage>
        <taxon>Bacteria</taxon>
        <taxon>Bacillati</taxon>
        <taxon>Bacillota</taxon>
        <taxon>Clostridia</taxon>
        <taxon>Eubacteriales</taxon>
        <taxon>Eubacteriaceae</taxon>
        <taxon>Eubacterium</taxon>
    </lineage>
</organism>
<evidence type="ECO:0000313" key="2">
    <source>
        <dbReference type="EMBL" id="MDQ0149878.1"/>
    </source>
</evidence>
<keyword evidence="1" id="KW-0812">Transmembrane</keyword>
<keyword evidence="1" id="KW-0472">Membrane</keyword>
<sequence length="335" mass="39013">MEIYKENLTKFINHLKSKKKLLIIAFIIILIPIILLIITKITPSSRSIRNINKLSKEIYSINSNLQRLSGSEVIDSENVKNELPKYINNLKEASSSLTELKVPDSINTIKDKFSETLNYNISLYDECLSMYMSPSSSNLPNKLKKYKKTLDNFNDSRNDLSKLRIKNPISDEALIFFDKTYKYFDTLIQVNMMKDISSEKKYDYILGIDNIIVKLKEINEDLKPALDDVKENNRNFNTLLNDISNKKSTFDSIKNDFYMLSVPEEASTIHSKLLQTIDLYDSYISSMDENLHLDMESKESSDKIEENYKNTFSKYSEFITSLNKLCNDLEYFKEK</sequence>
<dbReference type="EMBL" id="JAUSUF010000005">
    <property type="protein sequence ID" value="MDQ0149878.1"/>
    <property type="molecule type" value="Genomic_DNA"/>
</dbReference>
<evidence type="ECO:0000313" key="3">
    <source>
        <dbReference type="Proteomes" id="UP001228504"/>
    </source>
</evidence>
<proteinExistence type="predicted"/>